<dbReference type="HOGENOM" id="CLU_3051692_0_0_1"/>
<evidence type="ECO:0000313" key="2">
    <source>
        <dbReference type="Proteomes" id="UP000053989"/>
    </source>
</evidence>
<reference evidence="2" key="2">
    <citation type="submission" date="2015-01" db="EMBL/GenBank/DDBJ databases">
        <title>Evolutionary Origins and Diversification of the Mycorrhizal Mutualists.</title>
        <authorList>
            <consortium name="DOE Joint Genome Institute"/>
            <consortium name="Mycorrhizal Genomics Consortium"/>
            <person name="Kohler A."/>
            <person name="Kuo A."/>
            <person name="Nagy L.G."/>
            <person name="Floudas D."/>
            <person name="Copeland A."/>
            <person name="Barry K.W."/>
            <person name="Cichocki N."/>
            <person name="Veneault-Fourrey C."/>
            <person name="LaButti K."/>
            <person name="Lindquist E.A."/>
            <person name="Lipzen A."/>
            <person name="Lundell T."/>
            <person name="Morin E."/>
            <person name="Murat C."/>
            <person name="Riley R."/>
            <person name="Ohm R."/>
            <person name="Sun H."/>
            <person name="Tunlid A."/>
            <person name="Henrissat B."/>
            <person name="Grigoriev I.V."/>
            <person name="Hibbett D.S."/>
            <person name="Martin F."/>
        </authorList>
    </citation>
    <scope>NUCLEOTIDE SEQUENCE [LARGE SCALE GENOMIC DNA]</scope>
    <source>
        <strain evidence="2">Foug A</strain>
    </source>
</reference>
<dbReference type="Proteomes" id="UP000053989">
    <property type="component" value="Unassembled WGS sequence"/>
</dbReference>
<evidence type="ECO:0000313" key="1">
    <source>
        <dbReference type="EMBL" id="KIM57049.1"/>
    </source>
</evidence>
<proteinExistence type="predicted"/>
<keyword evidence="2" id="KW-1185">Reference proteome</keyword>
<dbReference type="AlphaFoldDB" id="A0A0C3DLB4"/>
<organism evidence="1 2">
    <name type="scientific">Scleroderma citrinum Foug A</name>
    <dbReference type="NCBI Taxonomy" id="1036808"/>
    <lineage>
        <taxon>Eukaryota</taxon>
        <taxon>Fungi</taxon>
        <taxon>Dikarya</taxon>
        <taxon>Basidiomycota</taxon>
        <taxon>Agaricomycotina</taxon>
        <taxon>Agaricomycetes</taxon>
        <taxon>Agaricomycetidae</taxon>
        <taxon>Boletales</taxon>
        <taxon>Sclerodermatineae</taxon>
        <taxon>Sclerodermataceae</taxon>
        <taxon>Scleroderma</taxon>
    </lineage>
</organism>
<dbReference type="InParanoid" id="A0A0C3DLB4"/>
<gene>
    <name evidence="1" type="ORF">SCLCIDRAFT_29111</name>
</gene>
<name>A0A0C3DLB4_9AGAM</name>
<dbReference type="EMBL" id="KN822106">
    <property type="protein sequence ID" value="KIM57049.1"/>
    <property type="molecule type" value="Genomic_DNA"/>
</dbReference>
<sequence>MRRTSSVVFNIAPVLPQHLNPKGPQTNHNAFVHPRSEFDMATSMLGSNNPTGTY</sequence>
<accession>A0A0C3DLB4</accession>
<protein>
    <submittedName>
        <fullName evidence="1">Uncharacterized protein</fullName>
    </submittedName>
</protein>
<reference evidence="1 2" key="1">
    <citation type="submission" date="2014-04" db="EMBL/GenBank/DDBJ databases">
        <authorList>
            <consortium name="DOE Joint Genome Institute"/>
            <person name="Kuo A."/>
            <person name="Kohler A."/>
            <person name="Nagy L.G."/>
            <person name="Floudas D."/>
            <person name="Copeland A."/>
            <person name="Barry K.W."/>
            <person name="Cichocki N."/>
            <person name="Veneault-Fourrey C."/>
            <person name="LaButti K."/>
            <person name="Lindquist E.A."/>
            <person name="Lipzen A."/>
            <person name="Lundell T."/>
            <person name="Morin E."/>
            <person name="Murat C."/>
            <person name="Sun H."/>
            <person name="Tunlid A."/>
            <person name="Henrissat B."/>
            <person name="Grigoriev I.V."/>
            <person name="Hibbett D.S."/>
            <person name="Martin F."/>
            <person name="Nordberg H.P."/>
            <person name="Cantor M.N."/>
            <person name="Hua S.X."/>
        </authorList>
    </citation>
    <scope>NUCLEOTIDE SEQUENCE [LARGE SCALE GENOMIC DNA]</scope>
    <source>
        <strain evidence="1 2">Foug A</strain>
    </source>
</reference>